<accession>S9UNX7</accession>
<keyword evidence="1" id="KW-0472">Membrane</keyword>
<dbReference type="AlphaFoldDB" id="S9UNX7"/>
<feature type="transmembrane region" description="Helical" evidence="1">
    <location>
        <begin position="33"/>
        <end position="56"/>
    </location>
</feature>
<proteinExistence type="predicted"/>
<name>S9UNX7_9TRYP</name>
<organism evidence="2 3">
    <name type="scientific">Strigomonas culicis</name>
    <dbReference type="NCBI Taxonomy" id="28005"/>
    <lineage>
        <taxon>Eukaryota</taxon>
        <taxon>Discoba</taxon>
        <taxon>Euglenozoa</taxon>
        <taxon>Kinetoplastea</taxon>
        <taxon>Metakinetoplastina</taxon>
        <taxon>Trypanosomatida</taxon>
        <taxon>Trypanosomatidae</taxon>
        <taxon>Strigomonadinae</taxon>
        <taxon>Strigomonas</taxon>
    </lineage>
</organism>
<reference evidence="2 3" key="1">
    <citation type="journal article" date="2013" name="PLoS ONE">
        <title>Predicting the Proteins of Angomonas deanei, Strigomonas culicis and Their Respective Endosymbionts Reveals New Aspects of the Trypanosomatidae Family.</title>
        <authorList>
            <person name="Motta M.C."/>
            <person name="Martins A.C."/>
            <person name="de Souza S.S."/>
            <person name="Catta-Preta C.M."/>
            <person name="Silva R."/>
            <person name="Klein C.C."/>
            <person name="de Almeida L.G."/>
            <person name="de Lima Cunha O."/>
            <person name="Ciapina L.P."/>
            <person name="Brocchi M."/>
            <person name="Colabardini A.C."/>
            <person name="de Araujo Lima B."/>
            <person name="Machado C.R."/>
            <person name="de Almeida Soares C.M."/>
            <person name="Probst C.M."/>
            <person name="de Menezes C.B."/>
            <person name="Thompson C.E."/>
            <person name="Bartholomeu D.C."/>
            <person name="Gradia D.F."/>
            <person name="Pavoni D.P."/>
            <person name="Grisard E.C."/>
            <person name="Fantinatti-Garboggini F."/>
            <person name="Marchini F.K."/>
            <person name="Rodrigues-Luiz G.F."/>
            <person name="Wagner G."/>
            <person name="Goldman G.H."/>
            <person name="Fietto J.L."/>
            <person name="Elias M.C."/>
            <person name="Goldman M.H."/>
            <person name="Sagot M.F."/>
            <person name="Pereira M."/>
            <person name="Stoco P.H."/>
            <person name="de Mendonca-Neto R.P."/>
            <person name="Teixeira S.M."/>
            <person name="Maciel T.E."/>
            <person name="de Oliveira Mendes T.A."/>
            <person name="Urmenyi T.P."/>
            <person name="de Souza W."/>
            <person name="Schenkman S."/>
            <person name="de Vasconcelos A.T."/>
        </authorList>
    </citation>
    <scope>NUCLEOTIDE SEQUENCE [LARGE SCALE GENOMIC DNA]</scope>
</reference>
<keyword evidence="3" id="KW-1185">Reference proteome</keyword>
<evidence type="ECO:0000313" key="2">
    <source>
        <dbReference type="EMBL" id="EPY16391.1"/>
    </source>
</evidence>
<evidence type="ECO:0000313" key="3">
    <source>
        <dbReference type="Proteomes" id="UP000015354"/>
    </source>
</evidence>
<keyword evidence="1" id="KW-0812">Transmembrane</keyword>
<gene>
    <name evidence="2" type="ORF">STCU_11323</name>
</gene>
<dbReference type="Proteomes" id="UP000015354">
    <property type="component" value="Unassembled WGS sequence"/>
</dbReference>
<comment type="caution">
    <text evidence="2">The sequence shown here is derived from an EMBL/GenBank/DDBJ whole genome shotgun (WGS) entry which is preliminary data.</text>
</comment>
<protein>
    <submittedName>
        <fullName evidence="2">Uncharacterized protein</fullName>
    </submittedName>
</protein>
<evidence type="ECO:0000256" key="1">
    <source>
        <dbReference type="SAM" id="Phobius"/>
    </source>
</evidence>
<sequence length="72" mass="8437">MFMVLVSFSFHFRDFYRAGSVYCSVSAPVYVAFLHNFFFSPLVFFSFTLLFHLFFFSSLRAANSALTSYKEK</sequence>
<dbReference type="EMBL" id="ATMH01011254">
    <property type="protein sequence ID" value="EPY16391.1"/>
    <property type="molecule type" value="Genomic_DNA"/>
</dbReference>
<keyword evidence="1" id="KW-1133">Transmembrane helix</keyword>